<evidence type="ECO:0000259" key="6">
    <source>
        <dbReference type="PROSITE" id="PS51898"/>
    </source>
</evidence>
<keyword evidence="9" id="KW-1185">Reference proteome</keyword>
<keyword evidence="3 5" id="KW-0238">DNA-binding</keyword>
<evidence type="ECO:0000313" key="8">
    <source>
        <dbReference type="EMBL" id="MDV2685175.1"/>
    </source>
</evidence>
<comment type="similarity">
    <text evidence="1">Belongs to the 'phage' integrase family.</text>
</comment>
<dbReference type="InterPro" id="IPR050090">
    <property type="entry name" value="Tyrosine_recombinase_XerCD"/>
</dbReference>
<keyword evidence="2" id="KW-0229">DNA integration</keyword>
<gene>
    <name evidence="8" type="ORF">RYX56_12495</name>
</gene>
<keyword evidence="4" id="KW-0233">DNA recombination</keyword>
<dbReference type="Pfam" id="PF00589">
    <property type="entry name" value="Phage_integrase"/>
    <property type="match status" value="1"/>
</dbReference>
<dbReference type="InterPro" id="IPR044068">
    <property type="entry name" value="CB"/>
</dbReference>
<dbReference type="Proteomes" id="UP001287282">
    <property type="component" value="Unassembled WGS sequence"/>
</dbReference>
<dbReference type="Gene3D" id="1.10.150.130">
    <property type="match status" value="1"/>
</dbReference>
<dbReference type="RefSeq" id="WP_317122353.1">
    <property type="nucleotide sequence ID" value="NZ_JAWJBA010000003.1"/>
</dbReference>
<reference evidence="8 9" key="1">
    <citation type="submission" date="2023-10" db="EMBL/GenBank/DDBJ databases">
        <title>Screening of Alkalihalobacillus lindianensis BZ-TG-R113 and Its Alleviation of Salt Stress on Rapeseed Growth.</title>
        <authorList>
            <person name="Zhao B."/>
            <person name="Guo T."/>
        </authorList>
    </citation>
    <scope>NUCLEOTIDE SEQUENCE [LARGE SCALE GENOMIC DNA]</scope>
    <source>
        <strain evidence="8 9">BZ-TG-R113</strain>
    </source>
</reference>
<evidence type="ECO:0000256" key="1">
    <source>
        <dbReference type="ARBA" id="ARBA00008857"/>
    </source>
</evidence>
<evidence type="ECO:0000256" key="4">
    <source>
        <dbReference type="ARBA" id="ARBA00023172"/>
    </source>
</evidence>
<dbReference type="InterPro" id="IPR028259">
    <property type="entry name" value="AP2-like_int_N"/>
</dbReference>
<dbReference type="EMBL" id="JAWJBA010000003">
    <property type="protein sequence ID" value="MDV2685175.1"/>
    <property type="molecule type" value="Genomic_DNA"/>
</dbReference>
<accession>A0ABU3XBB6</accession>
<sequence length="372" mass="42842">MPVYKDENAKKNKWYYALNYKENGKYKKKVKRGFKTKKDAEAALVEAQDAFNKGTYIEPSKMLYSEFMESWLKDKKINVKKSTYNNYKYLLDSHLLPSLGHLELSKIGPRDIQSLYNEIKENKILSDENLRKVHTIIKDSLSKAVKWEMIMKNPAELIDAPKVVKREVEVWNEDQIKAFLKAANGARYYYAFLMALTTGMRQGEILGLRWKDIDELNGTISIVQTLSHRGQELSAGAKTDAGNRRISIDQNTMNQLLALKKLYKLEKLSSGSVYEDFDLVIRTSVGTPLSPRNLLRSFYSIIEKANVPKIRFHDLRHTHASLMLKQGVNPKIVSERLGHANVRITLDTYSHLLPNLQKDTAEQFGKLFYNSN</sequence>
<dbReference type="Gene3D" id="1.10.443.10">
    <property type="entry name" value="Intergrase catalytic core"/>
    <property type="match status" value="1"/>
</dbReference>
<evidence type="ECO:0000256" key="5">
    <source>
        <dbReference type="PROSITE-ProRule" id="PRU01248"/>
    </source>
</evidence>
<dbReference type="Pfam" id="PF14659">
    <property type="entry name" value="Phage_int_SAM_3"/>
    <property type="match status" value="1"/>
</dbReference>
<dbReference type="Pfam" id="PF14657">
    <property type="entry name" value="Arm-DNA-bind_4"/>
    <property type="match status" value="1"/>
</dbReference>
<dbReference type="InterPro" id="IPR013762">
    <property type="entry name" value="Integrase-like_cat_sf"/>
</dbReference>
<dbReference type="SUPFAM" id="SSF56349">
    <property type="entry name" value="DNA breaking-rejoining enzymes"/>
    <property type="match status" value="1"/>
</dbReference>
<organism evidence="8 9">
    <name type="scientific">Alkalihalophilus lindianensis</name>
    <dbReference type="NCBI Taxonomy" id="1630542"/>
    <lineage>
        <taxon>Bacteria</taxon>
        <taxon>Bacillati</taxon>
        <taxon>Bacillota</taxon>
        <taxon>Bacilli</taxon>
        <taxon>Bacillales</taxon>
        <taxon>Bacillaceae</taxon>
        <taxon>Alkalihalophilus</taxon>
    </lineage>
</organism>
<feature type="domain" description="Tyr recombinase" evidence="6">
    <location>
        <begin position="166"/>
        <end position="362"/>
    </location>
</feature>
<proteinExistence type="inferred from homology"/>
<dbReference type="PROSITE" id="PS51898">
    <property type="entry name" value="TYR_RECOMBINASE"/>
    <property type="match status" value="1"/>
</dbReference>
<dbReference type="PANTHER" id="PTHR30349:SF64">
    <property type="entry name" value="PROPHAGE INTEGRASE INTD-RELATED"/>
    <property type="match status" value="1"/>
</dbReference>
<protein>
    <submittedName>
        <fullName evidence="8">Site-specific integrase</fullName>
    </submittedName>
</protein>
<dbReference type="InterPro" id="IPR004107">
    <property type="entry name" value="Integrase_SAM-like_N"/>
</dbReference>
<dbReference type="InterPro" id="IPR010998">
    <property type="entry name" value="Integrase_recombinase_N"/>
</dbReference>
<dbReference type="CDD" id="cd01189">
    <property type="entry name" value="INT_ICEBs1_C_like"/>
    <property type="match status" value="1"/>
</dbReference>
<dbReference type="InterPro" id="IPR002104">
    <property type="entry name" value="Integrase_catalytic"/>
</dbReference>
<name>A0ABU3XBB6_9BACI</name>
<dbReference type="PANTHER" id="PTHR30349">
    <property type="entry name" value="PHAGE INTEGRASE-RELATED"/>
    <property type="match status" value="1"/>
</dbReference>
<comment type="caution">
    <text evidence="8">The sequence shown here is derived from an EMBL/GenBank/DDBJ whole genome shotgun (WGS) entry which is preliminary data.</text>
</comment>
<evidence type="ECO:0000313" key="9">
    <source>
        <dbReference type="Proteomes" id="UP001287282"/>
    </source>
</evidence>
<evidence type="ECO:0000256" key="3">
    <source>
        <dbReference type="ARBA" id="ARBA00023125"/>
    </source>
</evidence>
<feature type="domain" description="Core-binding (CB)" evidence="7">
    <location>
        <begin position="62"/>
        <end position="145"/>
    </location>
</feature>
<dbReference type="PROSITE" id="PS51900">
    <property type="entry name" value="CB"/>
    <property type="match status" value="1"/>
</dbReference>
<evidence type="ECO:0000259" key="7">
    <source>
        <dbReference type="PROSITE" id="PS51900"/>
    </source>
</evidence>
<dbReference type="InterPro" id="IPR011010">
    <property type="entry name" value="DNA_brk_join_enz"/>
</dbReference>
<evidence type="ECO:0000256" key="2">
    <source>
        <dbReference type="ARBA" id="ARBA00022908"/>
    </source>
</evidence>